<reference evidence="2" key="1">
    <citation type="journal article" date="2019" name="Int. J. Syst. Evol. Microbiol.">
        <title>The Global Catalogue of Microorganisms (GCM) 10K type strain sequencing project: providing services to taxonomists for standard genome sequencing and annotation.</title>
        <authorList>
            <consortium name="The Broad Institute Genomics Platform"/>
            <consortium name="The Broad Institute Genome Sequencing Center for Infectious Disease"/>
            <person name="Wu L."/>
            <person name="Ma J."/>
        </authorList>
    </citation>
    <scope>NUCLEOTIDE SEQUENCE [LARGE SCALE GENOMIC DNA]</scope>
    <source>
        <strain evidence="2">CGMCC 1.6375</strain>
    </source>
</reference>
<dbReference type="EMBL" id="BMLI01000004">
    <property type="protein sequence ID" value="GGN13277.1"/>
    <property type="molecule type" value="Genomic_DNA"/>
</dbReference>
<keyword evidence="2" id="KW-1185">Reference proteome</keyword>
<organism evidence="1 2">
    <name type="scientific">Dyadobacter beijingensis</name>
    <dbReference type="NCBI Taxonomy" id="365489"/>
    <lineage>
        <taxon>Bacteria</taxon>
        <taxon>Pseudomonadati</taxon>
        <taxon>Bacteroidota</taxon>
        <taxon>Cytophagia</taxon>
        <taxon>Cytophagales</taxon>
        <taxon>Spirosomataceae</taxon>
        <taxon>Dyadobacter</taxon>
    </lineage>
</organism>
<proteinExistence type="predicted"/>
<evidence type="ECO:0000313" key="2">
    <source>
        <dbReference type="Proteomes" id="UP000632339"/>
    </source>
</evidence>
<protein>
    <submittedName>
        <fullName evidence="1">Uncharacterized protein</fullName>
    </submittedName>
</protein>
<dbReference type="RefSeq" id="WP_019945376.1">
    <property type="nucleotide sequence ID" value="NZ_BMLI01000004.1"/>
</dbReference>
<accession>A0ABQ2IMH4</accession>
<dbReference type="Proteomes" id="UP000632339">
    <property type="component" value="Unassembled WGS sequence"/>
</dbReference>
<sequence length="1105" mass="127459">MATSLTVPKTLNYPPGMDYQLLRREGMRYLERLGSGIWTDFNSHDPGVTMLEVLCYALTDLGYRTQMPDADLFTPVDNRKAFFTAAKILPNAPVTALDFRKILIDIEGVKNAWLEGCGKPTVHFNWLLDREINLRIPDLNRKGLKEETFDPIPPFNLKTFKLTLNVPESSPPQTKEYTIEEYLHTIYQLNPAQRKTPELHLRAAIGDQVIKVILPEQIKKYWLLLHAAQYLHDAQKWVSVNGITDQRIKILKELGAVARTLKFVEYNADNADTDIAKRVKALRTSLTKKTLLEEVLKDPDFARYFFAEPVWPQLMDGLSVKPTDSPSPYSLFKPKGTYKVYLQLEDGFEYEKNTITEQALKRLHENRALSEDFEGITVVDKARVCVHAQIEIAPDADPVQVYADLRYTVENFLAPTVPMYGLQEMLDRHAAFTLTETSIGQLTEAELPDEILQNLLPLQEQLWIGIEAWRKAVTNAVGQVVMDDYEGLLYQHTSKTYESDEVFRGPLLRHGFIDDVALANASWRRVVYKSDLFQVLSATRNVVRVTRLQIHKAPKNDENADTVEKEWCLSFDCDCQPTLDPECSEFKFTVNGRPVRFDMMDQHEAIGKLEQLRAQDAKIDRTGNMDLPVPRGTQRPDLDEYVSIQEEFPRTYHVGREGIASSHPPLRKAQVKQMKGFLMFFDQILANYLAHLAEVRNMLATDMTVEKQALYQALYDVPNVQPLLMAFDESSSWEDFKKDPENGYLKVLHSLTNGSDTSRRLRQNKIIDHLLARFGEQFTDHALRLFEIEQPLDDDGENEGSLADWLEDKQKMLRRLPGLGRRRGKGFNYRPAAEDDYRHFWDSDNEVGFKGRVLARMGVEDWRRRTITCSPRFYTDTRLETGSRSKRYRFGIKKDENASSFWLLSSALYSREENASRAADDFYARAADISQYGIVRQDKDYFAGFWSGNDPRTRDNALLISSPKNEMQANVLLSDIKNYIARQCQVKNFYVIEHILLRPADEYYLPLKPVADIQNFSQADPYSFRITVIVPNWVGQFLDPLFEELVRSEVPAHVAIHFVRIDHSEMLAFEPIYFEWLKAKTDPETSDFHLREATNMLIEELNKKQ</sequence>
<gene>
    <name evidence="1" type="ORF">GCM10010967_56720</name>
</gene>
<comment type="caution">
    <text evidence="1">The sequence shown here is derived from an EMBL/GenBank/DDBJ whole genome shotgun (WGS) entry which is preliminary data.</text>
</comment>
<evidence type="ECO:0000313" key="1">
    <source>
        <dbReference type="EMBL" id="GGN13277.1"/>
    </source>
</evidence>
<name>A0ABQ2IMH4_9BACT</name>